<evidence type="ECO:0000313" key="4">
    <source>
        <dbReference type="EMBL" id="RKH54875.1"/>
    </source>
</evidence>
<evidence type="ECO:0000313" key="5">
    <source>
        <dbReference type="Proteomes" id="UP000272888"/>
    </source>
</evidence>
<feature type="domain" description="CoA carboxyltransferase C-terminal" evidence="3">
    <location>
        <begin position="271"/>
        <end position="516"/>
    </location>
</feature>
<sequence length="526" mass="57359">MKMTERVEKLAEQRQRNEGMGGPERIGRQHAKGKLTARERLKLLFDEGTFEELGLLAAHQGNLPEEEDGKPSPADGVITGTGEIDGRPVAAALYDFTVFGGSIGEIGERKVARLRDIALKNRIPMVWLVDSAGARLDASSGIDPRRIASFADTGYLFREQVVMSGVIPQVAAMVGPGAAGTAYIPGLADFLPMVKGTSSLAIGGPYLVESTVGEKVTEEELGGAKVHNEISGVADAEYPDDATCLAAVREYLGFFPSHCEDKPPRRPSSDPFDRRDDDLLKVVPESPRQAFDMHKVILSLVDDRKFFPMKPRWARNLITGLARIDGYPLGIVANNSMYLGGILDVNAADKAARFINLCDAFNIPLLFLQDVPGFMVGTKVEQQGIIRHGAKMMYATASATVPKFTVVVRKGYGAGYYVMNGRAFEPDLLVAWPGAEIAVMGPEGMVSIAARKVLQGAESPEVAAAMKKELSDGLRQHIRIERTAAMAMVDDVVDPRDTRRLLARALKRTANKRVERPYRRREISPV</sequence>
<name>A0A3A8PMJ0_9BACT</name>
<dbReference type="EMBL" id="RAWB01000280">
    <property type="protein sequence ID" value="RKH54875.1"/>
    <property type="molecule type" value="Genomic_DNA"/>
</dbReference>
<dbReference type="PANTHER" id="PTHR43842:SF2">
    <property type="entry name" value="PROPIONYL-COA CARBOXYLASE BETA CHAIN, MITOCHONDRIAL"/>
    <property type="match status" value="1"/>
</dbReference>
<dbReference type="Gene3D" id="3.90.226.10">
    <property type="entry name" value="2-enoyl-CoA Hydratase, Chain A, domain 1"/>
    <property type="match status" value="2"/>
</dbReference>
<keyword evidence="5" id="KW-1185">Reference proteome</keyword>
<reference evidence="5" key="1">
    <citation type="submission" date="2018-09" db="EMBL/GenBank/DDBJ databases">
        <authorList>
            <person name="Livingstone P.G."/>
            <person name="Whitworth D.E."/>
        </authorList>
    </citation>
    <scope>NUCLEOTIDE SEQUENCE [LARGE SCALE GENOMIC DNA]</scope>
    <source>
        <strain evidence="5">CA051B</strain>
    </source>
</reference>
<dbReference type="PANTHER" id="PTHR43842">
    <property type="entry name" value="PROPIONYL-COA CARBOXYLASE BETA CHAIN"/>
    <property type="match status" value="1"/>
</dbReference>
<dbReference type="Pfam" id="PF01039">
    <property type="entry name" value="Carboxyl_trans"/>
    <property type="match status" value="1"/>
</dbReference>
<comment type="caution">
    <text evidence="4">The sequence shown here is derived from an EMBL/GenBank/DDBJ whole genome shotgun (WGS) entry which is preliminary data.</text>
</comment>
<dbReference type="InterPro" id="IPR011763">
    <property type="entry name" value="COA_CT_C"/>
</dbReference>
<accession>A0A3A8PMJ0</accession>
<dbReference type="InterPro" id="IPR051047">
    <property type="entry name" value="AccD/PCCB"/>
</dbReference>
<dbReference type="SUPFAM" id="SSF52096">
    <property type="entry name" value="ClpP/crotonase"/>
    <property type="match status" value="2"/>
</dbReference>
<dbReference type="RefSeq" id="WP_120645699.1">
    <property type="nucleotide sequence ID" value="NZ_RAWB01000280.1"/>
</dbReference>
<evidence type="ECO:0000259" key="3">
    <source>
        <dbReference type="PROSITE" id="PS50989"/>
    </source>
</evidence>
<dbReference type="PROSITE" id="PS50989">
    <property type="entry name" value="COA_CT_CTER"/>
    <property type="match status" value="1"/>
</dbReference>
<proteinExistence type="predicted"/>
<dbReference type="GO" id="GO:0004658">
    <property type="term" value="F:propionyl-CoA carboxylase activity"/>
    <property type="evidence" value="ECO:0007669"/>
    <property type="project" value="TreeGrafter"/>
</dbReference>
<gene>
    <name evidence="4" type="ORF">D7V93_24455</name>
</gene>
<evidence type="ECO:0000256" key="1">
    <source>
        <dbReference type="SAM" id="MobiDB-lite"/>
    </source>
</evidence>
<dbReference type="InterPro" id="IPR029045">
    <property type="entry name" value="ClpP/crotonase-like_dom_sf"/>
</dbReference>
<dbReference type="InterPro" id="IPR034733">
    <property type="entry name" value="AcCoA_carboxyl_beta"/>
</dbReference>
<dbReference type="InterPro" id="IPR011762">
    <property type="entry name" value="COA_CT_N"/>
</dbReference>
<evidence type="ECO:0000259" key="2">
    <source>
        <dbReference type="PROSITE" id="PS50980"/>
    </source>
</evidence>
<protein>
    <submittedName>
        <fullName evidence="4">Acyl-CoA carboxylase subunit beta</fullName>
    </submittedName>
</protein>
<feature type="domain" description="CoA carboxyltransferase N-terminal" evidence="2">
    <location>
        <begin position="3"/>
        <end position="267"/>
    </location>
</feature>
<dbReference type="PROSITE" id="PS50980">
    <property type="entry name" value="COA_CT_NTER"/>
    <property type="match status" value="1"/>
</dbReference>
<feature type="compositionally biased region" description="Basic and acidic residues" evidence="1">
    <location>
        <begin position="1"/>
        <end position="17"/>
    </location>
</feature>
<organism evidence="4 5">
    <name type="scientific">Corallococcus llansteffanensis</name>
    <dbReference type="NCBI Taxonomy" id="2316731"/>
    <lineage>
        <taxon>Bacteria</taxon>
        <taxon>Pseudomonadati</taxon>
        <taxon>Myxococcota</taxon>
        <taxon>Myxococcia</taxon>
        <taxon>Myxococcales</taxon>
        <taxon>Cystobacterineae</taxon>
        <taxon>Myxococcaceae</taxon>
        <taxon>Corallococcus</taxon>
    </lineage>
</organism>
<dbReference type="AlphaFoldDB" id="A0A3A8PMJ0"/>
<feature type="region of interest" description="Disordered" evidence="1">
    <location>
        <begin position="1"/>
        <end position="33"/>
    </location>
</feature>
<dbReference type="Proteomes" id="UP000272888">
    <property type="component" value="Unassembled WGS sequence"/>
</dbReference>